<reference evidence="2 5" key="2">
    <citation type="journal article" date="2018" name="Int. J. Syst. Evol. Microbiol.">
        <title>Pseudooceanicola lipolyticus sp. nov., a marine alphaproteobacterium, reclassification of Oceanicola flagellatus as Pseudooceanicola flagellatus comb. nov. and emended description of the genus Pseudooceanicola.</title>
        <authorList>
            <person name="Huang M.-M."/>
            <person name="Guo L.-L."/>
            <person name="Wu Y.-H."/>
            <person name="Lai Q.-L."/>
            <person name="Shao Z.-Z."/>
            <person name="Wang C.-S."/>
            <person name="Wu M."/>
            <person name="Xu X.-W."/>
        </authorList>
    </citation>
    <scope>NUCLEOTIDE SEQUENCE [LARGE SCALE GENOMIC DNA]</scope>
    <source>
        <strain evidence="2 5">Ar-45</strain>
    </source>
</reference>
<keyword evidence="1" id="KW-1133">Transmembrane helix</keyword>
<feature type="transmembrane region" description="Helical" evidence="1">
    <location>
        <begin position="43"/>
        <end position="64"/>
    </location>
</feature>
<dbReference type="EMBL" id="OBEA01000009">
    <property type="protein sequence ID" value="SNY59432.1"/>
    <property type="molecule type" value="Genomic_DNA"/>
</dbReference>
<feature type="transmembrane region" description="Helical" evidence="1">
    <location>
        <begin position="12"/>
        <end position="31"/>
    </location>
</feature>
<gene>
    <name evidence="2" type="ORF">CVM39_17890</name>
    <name evidence="3" type="ORF">SAMN06297129_3761</name>
</gene>
<keyword evidence="1" id="KW-0472">Membrane</keyword>
<proteinExistence type="predicted"/>
<reference evidence="3 4" key="1">
    <citation type="submission" date="2017-09" db="EMBL/GenBank/DDBJ databases">
        <authorList>
            <person name="Ehlers B."/>
            <person name="Leendertz F.H."/>
        </authorList>
    </citation>
    <scope>NUCLEOTIDE SEQUENCE [LARGE SCALE GENOMIC DNA]</scope>
    <source>
        <strain evidence="3 4">CGMCC 1.12662</strain>
    </source>
</reference>
<dbReference type="Proteomes" id="UP000231702">
    <property type="component" value="Unassembled WGS sequence"/>
</dbReference>
<protein>
    <submittedName>
        <fullName evidence="3">Uncharacterized protein</fullName>
    </submittedName>
</protein>
<evidence type="ECO:0000313" key="2">
    <source>
        <dbReference type="EMBL" id="PJE26416.1"/>
    </source>
</evidence>
<sequence length="101" mass="11069">MTGKPNSSPVWTVNAHFLRSCLGFGVAWMFWEKAPSEPSPLHFIAGVFALAGAISALKGTWHAFKYIRALRKWAKFKAQGAAPKADKLASKNDLRAKGLIK</sequence>
<keyword evidence="1" id="KW-0812">Transmembrane</keyword>
<evidence type="ECO:0000256" key="1">
    <source>
        <dbReference type="SAM" id="Phobius"/>
    </source>
</evidence>
<dbReference type="EMBL" id="PGTD01000022">
    <property type="protein sequence ID" value="PJE26416.1"/>
    <property type="molecule type" value="Genomic_DNA"/>
</dbReference>
<evidence type="ECO:0000313" key="5">
    <source>
        <dbReference type="Proteomes" id="UP000231702"/>
    </source>
</evidence>
<dbReference type="OrthoDB" id="8454448at2"/>
<dbReference type="Proteomes" id="UP000231655">
    <property type="component" value="Unassembled WGS sequence"/>
</dbReference>
<dbReference type="RefSeq" id="WP_097147443.1">
    <property type="nucleotide sequence ID" value="NZ_OBEA01000009.1"/>
</dbReference>
<dbReference type="AlphaFoldDB" id="A0A285JGN7"/>
<organism evidence="3 4">
    <name type="scientific">Pseudooceanicola antarcticus</name>
    <dbReference type="NCBI Taxonomy" id="1247613"/>
    <lineage>
        <taxon>Bacteria</taxon>
        <taxon>Pseudomonadati</taxon>
        <taxon>Pseudomonadota</taxon>
        <taxon>Alphaproteobacteria</taxon>
        <taxon>Rhodobacterales</taxon>
        <taxon>Paracoccaceae</taxon>
        <taxon>Pseudooceanicola</taxon>
    </lineage>
</organism>
<evidence type="ECO:0000313" key="4">
    <source>
        <dbReference type="Proteomes" id="UP000231655"/>
    </source>
</evidence>
<keyword evidence="5" id="KW-1185">Reference proteome</keyword>
<name>A0A285JGN7_9RHOB</name>
<evidence type="ECO:0000313" key="3">
    <source>
        <dbReference type="EMBL" id="SNY59432.1"/>
    </source>
</evidence>
<accession>A0A285JGN7</accession>